<comment type="caution">
    <text evidence="7">The sequence shown here is derived from an EMBL/GenBank/DDBJ whole genome shotgun (WGS) entry which is preliminary data.</text>
</comment>
<dbReference type="InterPro" id="IPR001123">
    <property type="entry name" value="LeuE-type"/>
</dbReference>
<dbReference type="Proteomes" id="UP001187221">
    <property type="component" value="Unassembled WGS sequence"/>
</dbReference>
<keyword evidence="5 6" id="KW-0472">Membrane</keyword>
<name>A0ABQ6P448_9SPHN</name>
<feature type="transmembrane region" description="Helical" evidence="6">
    <location>
        <begin position="105"/>
        <end position="124"/>
    </location>
</feature>
<evidence type="ECO:0000256" key="1">
    <source>
        <dbReference type="ARBA" id="ARBA00004651"/>
    </source>
</evidence>
<dbReference type="EMBL" id="BTFW01000001">
    <property type="protein sequence ID" value="GMM59566.1"/>
    <property type="molecule type" value="Genomic_DNA"/>
</dbReference>
<evidence type="ECO:0000313" key="8">
    <source>
        <dbReference type="Proteomes" id="UP001187221"/>
    </source>
</evidence>
<dbReference type="PANTHER" id="PTHR30086">
    <property type="entry name" value="ARGININE EXPORTER PROTEIN ARGO"/>
    <property type="match status" value="1"/>
</dbReference>
<organism evidence="7 8">
    <name type="scientific">Novosphingobium pituita</name>
    <dbReference type="NCBI Taxonomy" id="3056842"/>
    <lineage>
        <taxon>Bacteria</taxon>
        <taxon>Pseudomonadati</taxon>
        <taxon>Pseudomonadota</taxon>
        <taxon>Alphaproteobacteria</taxon>
        <taxon>Sphingomonadales</taxon>
        <taxon>Sphingomonadaceae</taxon>
        <taxon>Novosphingobium</taxon>
    </lineage>
</organism>
<dbReference type="PANTHER" id="PTHR30086:SF21">
    <property type="entry name" value="TRANSPORT PROTEIN"/>
    <property type="match status" value="1"/>
</dbReference>
<keyword evidence="4 6" id="KW-1133">Transmembrane helix</keyword>
<proteinExistence type="predicted"/>
<evidence type="ECO:0000256" key="2">
    <source>
        <dbReference type="ARBA" id="ARBA00022475"/>
    </source>
</evidence>
<feature type="transmembrane region" description="Helical" evidence="6">
    <location>
        <begin position="6"/>
        <end position="25"/>
    </location>
</feature>
<reference evidence="7 8" key="1">
    <citation type="submission" date="2023-06" db="EMBL/GenBank/DDBJ databases">
        <title>Draft genome sequence of Novosphingobium sp. strain IK01.</title>
        <authorList>
            <person name="Hatamoto M."/>
            <person name="Ikarashi T."/>
            <person name="Yamaguchi T."/>
        </authorList>
    </citation>
    <scope>NUCLEOTIDE SEQUENCE [LARGE SCALE GENOMIC DNA]</scope>
    <source>
        <strain evidence="7 8">IK01</strain>
    </source>
</reference>
<feature type="transmembrane region" description="Helical" evidence="6">
    <location>
        <begin position="69"/>
        <end position="93"/>
    </location>
</feature>
<keyword evidence="8" id="KW-1185">Reference proteome</keyword>
<evidence type="ECO:0000256" key="6">
    <source>
        <dbReference type="SAM" id="Phobius"/>
    </source>
</evidence>
<evidence type="ECO:0000313" key="7">
    <source>
        <dbReference type="EMBL" id="GMM59566.1"/>
    </source>
</evidence>
<feature type="transmembrane region" description="Helical" evidence="6">
    <location>
        <begin position="37"/>
        <end position="57"/>
    </location>
</feature>
<evidence type="ECO:0000256" key="3">
    <source>
        <dbReference type="ARBA" id="ARBA00022692"/>
    </source>
</evidence>
<dbReference type="Pfam" id="PF01810">
    <property type="entry name" value="LysE"/>
    <property type="match status" value="1"/>
</dbReference>
<sequence length="132" mass="13995">MNALPLIFGITWLAVISPGADFAMISRNSFLHGRRAGMLAALGIAISCWFHVFYAVFGLTVMERLFPHLLNIVKIAGAAYLVYVGAATALARPAIRARVLASQRIFNAAIGAVLVLLGTALALFDASHALDG</sequence>
<keyword evidence="3 6" id="KW-0812">Transmembrane</keyword>
<accession>A0ABQ6P448</accession>
<keyword evidence="2" id="KW-1003">Cell membrane</keyword>
<evidence type="ECO:0000256" key="5">
    <source>
        <dbReference type="ARBA" id="ARBA00023136"/>
    </source>
</evidence>
<gene>
    <name evidence="7" type="ORF">NUTIK01_03430</name>
</gene>
<comment type="subcellular location">
    <subcellularLocation>
        <location evidence="1">Cell membrane</location>
        <topology evidence="1">Multi-pass membrane protein</topology>
    </subcellularLocation>
</comment>
<evidence type="ECO:0000256" key="4">
    <source>
        <dbReference type="ARBA" id="ARBA00022989"/>
    </source>
</evidence>
<evidence type="ECO:0008006" key="9">
    <source>
        <dbReference type="Google" id="ProtNLM"/>
    </source>
</evidence>
<protein>
    <recommendedName>
        <fullName evidence="9">LysE family translocator</fullName>
    </recommendedName>
</protein>
<dbReference type="RefSeq" id="WP_317973422.1">
    <property type="nucleotide sequence ID" value="NZ_BTFW01000001.1"/>
</dbReference>